<feature type="domain" description="Thioredoxin" evidence="6">
    <location>
        <begin position="26"/>
        <end position="215"/>
    </location>
</feature>
<keyword evidence="3" id="KW-0560">Oxidoreductase</keyword>
<dbReference type="PROSITE" id="PS51352">
    <property type="entry name" value="THIOREDOXIN_2"/>
    <property type="match status" value="1"/>
</dbReference>
<dbReference type="Proteomes" id="UP000247780">
    <property type="component" value="Unassembled WGS sequence"/>
</dbReference>
<reference evidence="7 8" key="1">
    <citation type="submission" date="2018-04" db="EMBL/GenBank/DDBJ databases">
        <title>Active sludge and wastewater microbial communities from Klosterneuburg, Austria.</title>
        <authorList>
            <person name="Wagner M."/>
        </authorList>
    </citation>
    <scope>NUCLEOTIDE SEQUENCE [LARGE SCALE GENOMIC DNA]</scope>
    <source>
        <strain evidence="7 8">Nm 57</strain>
    </source>
</reference>
<proteinExistence type="inferred from homology"/>
<organism evidence="7 8">
    <name type="scientific">Nitrosomonas eutropha</name>
    <dbReference type="NCBI Taxonomy" id="916"/>
    <lineage>
        <taxon>Bacteria</taxon>
        <taxon>Pseudomonadati</taxon>
        <taxon>Pseudomonadota</taxon>
        <taxon>Betaproteobacteria</taxon>
        <taxon>Nitrosomonadales</taxon>
        <taxon>Nitrosomonadaceae</taxon>
        <taxon>Nitrosomonas</taxon>
    </lineage>
</organism>
<sequence>MNRRLLVISICVLSLIVFTVAAFLLRPANSPVPASVQTPIAAQDLATLVRFHSPVIGRLDAPITIVEFFDPSCEGCRAFYPHVKQILSKYPNDVRLVLRYVLFHEGSEQTVRMLEAARKQGLFQPVLEAILEAQPEWHDDPKVTAAWRAAVRVGLNEGRARTDIQEAAISALIKMDEADVNAVGIKGTPTFFVDGKRLAKLNPQDLLNAVEGALVLQRK</sequence>
<gene>
    <name evidence="7" type="ORF">C8R14_10176</name>
</gene>
<evidence type="ECO:0000256" key="4">
    <source>
        <dbReference type="ARBA" id="ARBA00023157"/>
    </source>
</evidence>
<dbReference type="GO" id="GO:0016853">
    <property type="term" value="F:isomerase activity"/>
    <property type="evidence" value="ECO:0007669"/>
    <property type="project" value="UniProtKB-KW"/>
</dbReference>
<evidence type="ECO:0000256" key="2">
    <source>
        <dbReference type="ARBA" id="ARBA00022729"/>
    </source>
</evidence>
<dbReference type="SUPFAM" id="SSF52833">
    <property type="entry name" value="Thioredoxin-like"/>
    <property type="match status" value="1"/>
</dbReference>
<keyword evidence="8" id="KW-1185">Reference proteome</keyword>
<comment type="caution">
    <text evidence="7">The sequence shown here is derived from an EMBL/GenBank/DDBJ whole genome shotgun (WGS) entry which is preliminary data.</text>
</comment>
<protein>
    <submittedName>
        <fullName evidence="7">Protein-disulfide isomerase</fullName>
    </submittedName>
</protein>
<dbReference type="PANTHER" id="PTHR13887">
    <property type="entry name" value="GLUTATHIONE S-TRANSFERASE KAPPA"/>
    <property type="match status" value="1"/>
</dbReference>
<accession>A0ABX5MFP1</accession>
<dbReference type="InterPro" id="IPR036249">
    <property type="entry name" value="Thioredoxin-like_sf"/>
</dbReference>
<evidence type="ECO:0000313" key="8">
    <source>
        <dbReference type="Proteomes" id="UP000247780"/>
    </source>
</evidence>
<dbReference type="Gene3D" id="3.40.30.10">
    <property type="entry name" value="Glutaredoxin"/>
    <property type="match status" value="1"/>
</dbReference>
<dbReference type="RefSeq" id="WP_011633214.1">
    <property type="nucleotide sequence ID" value="NZ_QICQ01000001.1"/>
</dbReference>
<evidence type="ECO:0000256" key="1">
    <source>
        <dbReference type="ARBA" id="ARBA00005791"/>
    </source>
</evidence>
<evidence type="ECO:0000259" key="6">
    <source>
        <dbReference type="PROSITE" id="PS51352"/>
    </source>
</evidence>
<keyword evidence="5" id="KW-0676">Redox-active center</keyword>
<dbReference type="EMBL" id="QICQ01000001">
    <property type="protein sequence ID" value="PXV84194.1"/>
    <property type="molecule type" value="Genomic_DNA"/>
</dbReference>
<evidence type="ECO:0000313" key="7">
    <source>
        <dbReference type="EMBL" id="PXV84194.1"/>
    </source>
</evidence>
<dbReference type="PANTHER" id="PTHR13887:SF14">
    <property type="entry name" value="DISULFIDE BOND FORMATION PROTEIN D"/>
    <property type="match status" value="1"/>
</dbReference>
<dbReference type="Pfam" id="PF13462">
    <property type="entry name" value="Thioredoxin_4"/>
    <property type="match status" value="1"/>
</dbReference>
<evidence type="ECO:0000256" key="3">
    <source>
        <dbReference type="ARBA" id="ARBA00023002"/>
    </source>
</evidence>
<keyword evidence="4" id="KW-1015">Disulfide bond</keyword>
<dbReference type="InterPro" id="IPR012336">
    <property type="entry name" value="Thioredoxin-like_fold"/>
</dbReference>
<comment type="similarity">
    <text evidence="1">Belongs to the thioredoxin family. DsbA subfamily.</text>
</comment>
<evidence type="ECO:0000256" key="5">
    <source>
        <dbReference type="ARBA" id="ARBA00023284"/>
    </source>
</evidence>
<name>A0ABX5MFP1_9PROT</name>
<keyword evidence="2" id="KW-0732">Signal</keyword>
<dbReference type="InterPro" id="IPR013766">
    <property type="entry name" value="Thioredoxin_domain"/>
</dbReference>
<keyword evidence="7" id="KW-0413">Isomerase</keyword>